<keyword evidence="6" id="KW-0378">Hydrolase</keyword>
<evidence type="ECO:0000256" key="8">
    <source>
        <dbReference type="ARBA" id="ARBA00022840"/>
    </source>
</evidence>
<feature type="region of interest" description="Disordered" evidence="13">
    <location>
        <begin position="1"/>
        <end position="22"/>
    </location>
</feature>
<dbReference type="PROSITE" id="PS51195">
    <property type="entry name" value="Q_MOTIF"/>
    <property type="match status" value="1"/>
</dbReference>
<comment type="caution">
    <text evidence="17">The sequence shown here is derived from an EMBL/GenBank/DDBJ whole genome shotgun (WGS) entry which is preliminary data.</text>
</comment>
<dbReference type="PANTHER" id="PTHR47959:SF1">
    <property type="entry name" value="ATP-DEPENDENT RNA HELICASE DBPA"/>
    <property type="match status" value="1"/>
</dbReference>
<dbReference type="SMART" id="SM00487">
    <property type="entry name" value="DEXDc"/>
    <property type="match status" value="1"/>
</dbReference>
<keyword evidence="3" id="KW-0690">Ribosome biogenesis</keyword>
<evidence type="ECO:0000259" key="16">
    <source>
        <dbReference type="PROSITE" id="PS51195"/>
    </source>
</evidence>
<dbReference type="PANTHER" id="PTHR47959">
    <property type="entry name" value="ATP-DEPENDENT RNA HELICASE RHLE-RELATED"/>
    <property type="match status" value="1"/>
</dbReference>
<dbReference type="Pfam" id="PF00271">
    <property type="entry name" value="Helicase_C"/>
    <property type="match status" value="1"/>
</dbReference>
<dbReference type="GO" id="GO:0003723">
    <property type="term" value="F:RNA binding"/>
    <property type="evidence" value="ECO:0007669"/>
    <property type="project" value="UniProtKB-KW"/>
</dbReference>
<proteinExistence type="predicted"/>
<dbReference type="GO" id="GO:0005634">
    <property type="term" value="C:nucleus"/>
    <property type="evidence" value="ECO:0007669"/>
    <property type="project" value="UniProtKB-SubCell"/>
</dbReference>
<dbReference type="Pfam" id="PF14269">
    <property type="entry name" value="Arylsulfotran_2"/>
    <property type="match status" value="1"/>
</dbReference>
<dbReference type="SUPFAM" id="SSF52540">
    <property type="entry name" value="P-loop containing nucleoside triphosphate hydrolases"/>
    <property type="match status" value="2"/>
</dbReference>
<comment type="subcellular location">
    <subcellularLocation>
        <location evidence="1">Nucleus</location>
    </subcellularLocation>
</comment>
<evidence type="ECO:0000256" key="4">
    <source>
        <dbReference type="ARBA" id="ARBA00022737"/>
    </source>
</evidence>
<organism evidence="17 18">
    <name type="scientific">Purpureocillium lavendulum</name>
    <dbReference type="NCBI Taxonomy" id="1247861"/>
    <lineage>
        <taxon>Eukaryota</taxon>
        <taxon>Fungi</taxon>
        <taxon>Dikarya</taxon>
        <taxon>Ascomycota</taxon>
        <taxon>Pezizomycotina</taxon>
        <taxon>Sordariomycetes</taxon>
        <taxon>Hypocreomycetidae</taxon>
        <taxon>Hypocreales</taxon>
        <taxon>Ophiocordycipitaceae</taxon>
        <taxon>Purpureocillium</taxon>
    </lineage>
</organism>
<keyword evidence="8" id="KW-0067">ATP-binding</keyword>
<dbReference type="Pfam" id="PF24883">
    <property type="entry name" value="NPHP3_N"/>
    <property type="match status" value="1"/>
</dbReference>
<dbReference type="PROSITE" id="PS51192">
    <property type="entry name" value="HELICASE_ATP_BIND_1"/>
    <property type="match status" value="1"/>
</dbReference>
<evidence type="ECO:0000256" key="5">
    <source>
        <dbReference type="ARBA" id="ARBA00022741"/>
    </source>
</evidence>
<dbReference type="EC" id="3.6.4.13" evidence="2"/>
<feature type="region of interest" description="Disordered" evidence="13">
    <location>
        <begin position="1815"/>
        <end position="1843"/>
    </location>
</feature>
<dbReference type="InterPro" id="IPR039535">
    <property type="entry name" value="ASST-like"/>
</dbReference>
<dbReference type="GO" id="GO:0005524">
    <property type="term" value="F:ATP binding"/>
    <property type="evidence" value="ECO:0007669"/>
    <property type="project" value="UniProtKB-KW"/>
</dbReference>
<dbReference type="EMBL" id="JAQHRD010000007">
    <property type="protein sequence ID" value="KAJ6438860.1"/>
    <property type="molecule type" value="Genomic_DNA"/>
</dbReference>
<keyword evidence="5" id="KW-0547">Nucleotide-binding</keyword>
<keyword evidence="10" id="KW-0539">Nucleus</keyword>
<accession>A0AB34FIU8</accession>
<keyword evidence="9" id="KW-0694">RNA-binding</keyword>
<gene>
    <name evidence="17" type="primary">DDX24</name>
    <name evidence="17" type="ORF">O9K51_08261</name>
</gene>
<dbReference type="InterPro" id="IPR056693">
    <property type="entry name" value="DUF7791"/>
</dbReference>
<evidence type="ECO:0000256" key="2">
    <source>
        <dbReference type="ARBA" id="ARBA00012552"/>
    </source>
</evidence>
<dbReference type="InterPro" id="IPR014014">
    <property type="entry name" value="RNA_helicase_DEAD_Q_motif"/>
</dbReference>
<evidence type="ECO:0000256" key="11">
    <source>
        <dbReference type="ARBA" id="ARBA00047984"/>
    </source>
</evidence>
<feature type="compositionally biased region" description="Acidic residues" evidence="13">
    <location>
        <begin position="1824"/>
        <end position="1835"/>
    </location>
</feature>
<dbReference type="CDD" id="cd17946">
    <property type="entry name" value="DEADc_DDX24"/>
    <property type="match status" value="1"/>
</dbReference>
<name>A0AB34FIU8_9HYPO</name>
<dbReference type="Pfam" id="PF25053">
    <property type="entry name" value="DUF7791"/>
    <property type="match status" value="1"/>
</dbReference>
<dbReference type="InterPro" id="IPR000629">
    <property type="entry name" value="RNA-helicase_DEAD-box_CS"/>
</dbReference>
<dbReference type="CDD" id="cd18787">
    <property type="entry name" value="SF2_C_DEAD"/>
    <property type="match status" value="1"/>
</dbReference>
<dbReference type="GO" id="GO:0003724">
    <property type="term" value="F:RNA helicase activity"/>
    <property type="evidence" value="ECO:0007669"/>
    <property type="project" value="UniProtKB-EC"/>
</dbReference>
<dbReference type="GO" id="GO:0016787">
    <property type="term" value="F:hydrolase activity"/>
    <property type="evidence" value="ECO:0007669"/>
    <property type="project" value="UniProtKB-KW"/>
</dbReference>
<feature type="region of interest" description="Disordered" evidence="13">
    <location>
        <begin position="1424"/>
        <end position="1483"/>
    </location>
</feature>
<evidence type="ECO:0000256" key="10">
    <source>
        <dbReference type="ARBA" id="ARBA00023242"/>
    </source>
</evidence>
<evidence type="ECO:0000256" key="13">
    <source>
        <dbReference type="SAM" id="MobiDB-lite"/>
    </source>
</evidence>
<keyword evidence="18" id="KW-1185">Reference proteome</keyword>
<evidence type="ECO:0000256" key="7">
    <source>
        <dbReference type="ARBA" id="ARBA00022806"/>
    </source>
</evidence>
<feature type="region of interest" description="Disordered" evidence="13">
    <location>
        <begin position="601"/>
        <end position="621"/>
    </location>
</feature>
<keyword evidence="4" id="KW-0677">Repeat</keyword>
<feature type="region of interest" description="Disordered" evidence="13">
    <location>
        <begin position="2115"/>
        <end position="2149"/>
    </location>
</feature>
<reference evidence="17" key="1">
    <citation type="submission" date="2023-01" db="EMBL/GenBank/DDBJ databases">
        <title>The growth and conidiation of Purpureocillium lavendulum are regulated by nitrogen source and histone H3K14 acetylation.</title>
        <authorList>
            <person name="Tang P."/>
            <person name="Han J."/>
            <person name="Zhang C."/>
            <person name="Tang P."/>
            <person name="Qi F."/>
            <person name="Zhang K."/>
            <person name="Liang L."/>
        </authorList>
    </citation>
    <scope>NUCLEOTIDE SEQUENCE</scope>
    <source>
        <strain evidence="17">YMF1.00683</strain>
    </source>
</reference>
<dbReference type="PROSITE" id="PS00039">
    <property type="entry name" value="DEAD_ATP_HELICASE"/>
    <property type="match status" value="1"/>
</dbReference>
<keyword evidence="7" id="KW-0347">Helicase</keyword>
<evidence type="ECO:0000259" key="14">
    <source>
        <dbReference type="PROSITE" id="PS51192"/>
    </source>
</evidence>
<sequence>MPRASSANQVPLHPFKDNSKSDTEAASWCDRGCHEASAQQSFHTFDGTAVRPEAVLTDDRCDGGLVFLQTQGWQAYGSQLAVFDGRGDLVWKPTRWTETRDVRVQSFNDSLYMTFWVPDEDSHVGHYVMLDESYEVVREIRPEGGLQGDSKNLLITNHGTAILTVDPETHASSLPPSSPRRREYGSVFQEIDLESDKLLFEWHASDKLAPTDSRNMDSCDHDGGDTLSPLSIIPTDKDPNGGAYLVSSPCAGAVLSVSAIDGHVQWQLGGASNSFKDLSDGQATKLPWQHRATWATLGKNNKPTLTIVGHDRTVVVELDLVEMTATLSHVSRPAAHALPRDLRQGSTQVLPNGNILVSGASAPGFTEFSHDGRLLASKFDWTGHPDTKPSIAVRPGPGGGDVGGSLYVSWNGATEVGAWVLQSGPTPDGNAFINHFTVARQGFETKISLPLQSEDYLRSPAAVAWLKEAVELHRLLLSAHHHEAAPDVHDSSHASTLHVDVHALRRRLDNVTSRLPQAPSANYDHLSRACRKVGLELCLKLERLEGSGAVVNGCIDGAQLHDTWCVEDVDALGSRLEQLVSQSTGDIPFKFTARSRDEVKTEKSLSQDMPPSVHVKNPPGDNTYNLATTASETPKKGTELSKLPPAVVEAMKKPRPVPASLLYDFILEGLAYKSMHDREEEVVQAHRKTLEWVFAEDSRNETKDGLSTWLATDTRGPIYWITGKPGSGKSTFMRFLFHHERTAKNLRDWAAGSSVRTAGFFFWTSGSREQRSQTGLLRSLLHQLLSANTHLIPSTFPSLWDKLRGMSTKERVQLTLDWSAKELMAAFHQLLDAALPSTKVCLFIDGLDEFDGDHQTIIKFFRDLGRGKHSGSIKMCLSSRPWAVFEEAFGHSVPHLRLQDLTYDDMRRYTQDRLRESSAIRNCLDGDDLLARSLVKEAVDRADGVFLWVRLAANEMICNFTSSHSPGDLFKVLRQLPSDLNELFWRLLFEDQTAEELSRTAILFQLICAQEVVADFIRNDSANSLTVWDIAFALHAKDDELAIDMDIEEASDGLVQARCDDTVRTIITRFANLLDVHAPGRQGNQLVSRMRGNVAQSMRAVPEKRVTYIHRTVRDWLMDGDGVRARLASHLPDGFDAHLGLLRSYVLRLKTPLEPVEVHRRLDEWWPDIALALTHARYITHDPKRLQRPFVNELNATVSKLWLRKPQDPYDHWARNAFGSYEVRMKAPPIWQPFLCLATKFGLTTYMREELEARRAAHEQVGTGTGTEPDLGGRADATPLLAHATEFLCSRNKAIFPLSDPALVEVLLRNEAGVVNPGPNHPYTDFTTRTPTTPWLALLRHLRDARRRDWIERYDADPNGVERWASIVRLFVEVGQADPTAVVVANGWDPEISALGVLELLDETYGALDTKELREGLQRKLVDVRPESTRNPATVYSSPMVPPSKKRKLPAAPGPEPKRSKTKPAAAAQTTKPKSGPKKQPGRIVDAASLAWQAVGEDDFGGLEVITGVDVVKGATGVQFVVTDDGGGGAKQKKKPSSGGSHIPAEDEESFEGQEAQGEDPKNKSQQQAKRAKQAKQPQAKANRAKAAADSAQDSILQKPAAHKARGGNGQNAFGALQGAQEDGDAGVDVADWVALNLSPRILSAIAKLGFAKPTAIQERAIPDIVAGEDVIGKAQTGSGKTLAFGIPIVEKWLDTYEGDDEQQAKGRKEGPMAVVLSPTRELAKQLGDHLKALCDGLPSAPYICVVTGGLSIHKQQRQLEKADIVIGTPGRLWEVMDGDVKLQRALTNIDFLVVDEADRLFKVGQFKEAENIIGALDGRGPQADDDGGDDESDQQDERPQRQTLVFSATFDKDLQTKLAGKGKKASASGTDEEKMAYLMKCLKFNGEPKFIDVNPVSQMAEGLKEGLIECGAMEKDLFLYTVLLLNPGRRTLVFTNSISAVRRLTPLLQHLQLPLVLPLHSQMAQKARLRSLERFAAQRNAVLVATDVAARGLDIHEVDQVVHYHVPRAADTYIHRSGRTARGERSGVSVILCSPDEVVPTRRLAAKVHAERASARDKQQHHVIQMLPVDRKIASRLKPRVDLAKRIADAVLAKEKGHSDDQWLRNAAEELGVEYDSDDFEEQQNGGRGGRGGGRRRKEKEARSLSKAEMGALKAQLREELSRRVNLGVSERYITGGRVDVAALLRERDTMTGGIFLGGDNLGLGL</sequence>
<dbReference type="GO" id="GO:0042254">
    <property type="term" value="P:ribosome biogenesis"/>
    <property type="evidence" value="ECO:0007669"/>
    <property type="project" value="UniProtKB-KW"/>
</dbReference>
<evidence type="ECO:0000313" key="18">
    <source>
        <dbReference type="Proteomes" id="UP001163105"/>
    </source>
</evidence>
<evidence type="ECO:0000256" key="6">
    <source>
        <dbReference type="ARBA" id="ARBA00022801"/>
    </source>
</evidence>
<dbReference type="InterPro" id="IPR001650">
    <property type="entry name" value="Helicase_C-like"/>
</dbReference>
<dbReference type="Pfam" id="PF00270">
    <property type="entry name" value="DEAD"/>
    <property type="match status" value="1"/>
</dbReference>
<feature type="domain" description="Helicase C-terminal" evidence="15">
    <location>
        <begin position="1917"/>
        <end position="2071"/>
    </location>
</feature>
<dbReference type="SMART" id="SM00490">
    <property type="entry name" value="HELICc"/>
    <property type="match status" value="1"/>
</dbReference>
<dbReference type="PROSITE" id="PS51194">
    <property type="entry name" value="HELICASE_CTER"/>
    <property type="match status" value="1"/>
</dbReference>
<dbReference type="InterPro" id="IPR056884">
    <property type="entry name" value="NPHP3-like_N"/>
</dbReference>
<evidence type="ECO:0000256" key="1">
    <source>
        <dbReference type="ARBA" id="ARBA00004123"/>
    </source>
</evidence>
<feature type="domain" description="DEAD-box RNA helicase Q" evidence="16">
    <location>
        <begin position="1631"/>
        <end position="1659"/>
    </location>
</feature>
<dbReference type="InterPro" id="IPR027417">
    <property type="entry name" value="P-loop_NTPase"/>
</dbReference>
<evidence type="ECO:0000313" key="17">
    <source>
        <dbReference type="EMBL" id="KAJ6438860.1"/>
    </source>
</evidence>
<evidence type="ECO:0000256" key="3">
    <source>
        <dbReference type="ARBA" id="ARBA00022517"/>
    </source>
</evidence>
<feature type="compositionally biased region" description="Low complexity" evidence="13">
    <location>
        <begin position="1463"/>
        <end position="1474"/>
    </location>
</feature>
<dbReference type="InterPro" id="IPR014001">
    <property type="entry name" value="Helicase_ATP-bd"/>
</dbReference>
<dbReference type="Proteomes" id="UP001163105">
    <property type="component" value="Unassembled WGS sequence"/>
</dbReference>
<dbReference type="GO" id="GO:0010467">
    <property type="term" value="P:gene expression"/>
    <property type="evidence" value="ECO:0007669"/>
    <property type="project" value="UniProtKB-ARBA"/>
</dbReference>
<feature type="domain" description="Helicase ATP-binding" evidence="14">
    <location>
        <begin position="1662"/>
        <end position="1869"/>
    </location>
</feature>
<evidence type="ECO:0000256" key="9">
    <source>
        <dbReference type="ARBA" id="ARBA00022884"/>
    </source>
</evidence>
<dbReference type="GO" id="GO:0005829">
    <property type="term" value="C:cytosol"/>
    <property type="evidence" value="ECO:0007669"/>
    <property type="project" value="TreeGrafter"/>
</dbReference>
<feature type="region of interest" description="Disordered" evidence="13">
    <location>
        <begin position="1521"/>
        <end position="1594"/>
    </location>
</feature>
<evidence type="ECO:0000256" key="12">
    <source>
        <dbReference type="PROSITE-ProRule" id="PRU00552"/>
    </source>
</evidence>
<dbReference type="InterPro" id="IPR050079">
    <property type="entry name" value="DEAD_box_RNA_helicase"/>
</dbReference>
<evidence type="ECO:0000259" key="15">
    <source>
        <dbReference type="PROSITE" id="PS51194"/>
    </source>
</evidence>
<feature type="compositionally biased region" description="Low complexity" evidence="13">
    <location>
        <begin position="1564"/>
        <end position="1594"/>
    </location>
</feature>
<comment type="catalytic activity">
    <reaction evidence="11">
        <text>ATP + H2O = ADP + phosphate + H(+)</text>
        <dbReference type="Rhea" id="RHEA:13065"/>
        <dbReference type="ChEBI" id="CHEBI:15377"/>
        <dbReference type="ChEBI" id="CHEBI:15378"/>
        <dbReference type="ChEBI" id="CHEBI:30616"/>
        <dbReference type="ChEBI" id="CHEBI:43474"/>
        <dbReference type="ChEBI" id="CHEBI:456216"/>
        <dbReference type="EC" id="3.6.4.13"/>
    </reaction>
</comment>
<dbReference type="InterPro" id="IPR011545">
    <property type="entry name" value="DEAD/DEAH_box_helicase_dom"/>
</dbReference>
<protein>
    <recommendedName>
        <fullName evidence="2">RNA helicase</fullName>
        <ecNumber evidence="2">3.6.4.13</ecNumber>
    </recommendedName>
</protein>
<dbReference type="Gene3D" id="3.40.50.300">
    <property type="entry name" value="P-loop containing nucleotide triphosphate hydrolases"/>
    <property type="match status" value="3"/>
</dbReference>
<feature type="short sequence motif" description="Q motif" evidence="12">
    <location>
        <begin position="1631"/>
        <end position="1659"/>
    </location>
</feature>